<comment type="caution">
    <text evidence="1">The sequence shown here is derived from an EMBL/GenBank/DDBJ whole genome shotgun (WGS) entry which is preliminary data.</text>
</comment>
<name>A0A1Q9CR60_SYMMI</name>
<dbReference type="AlphaFoldDB" id="A0A1Q9CR60"/>
<proteinExistence type="predicted"/>
<evidence type="ECO:0000313" key="1">
    <source>
        <dbReference type="EMBL" id="OLP85414.1"/>
    </source>
</evidence>
<sequence>MCAAEKGDAAQHGSCVRSSHFHGRVLETICGGVAAQARANGLKMPFWRRTRRSLATGTTIAFLAYPTSLKDHATADLCIVRACHGHLHILAGLQVMQDLVFGHTTKVRNVMIRTIGNWLFQVIGLLMLTAPCSCWFTTDDGSRCIDEV</sequence>
<dbReference type="EMBL" id="LSRX01000978">
    <property type="protein sequence ID" value="OLP85414.1"/>
    <property type="molecule type" value="Genomic_DNA"/>
</dbReference>
<evidence type="ECO:0000313" key="2">
    <source>
        <dbReference type="Proteomes" id="UP000186817"/>
    </source>
</evidence>
<gene>
    <name evidence="1" type="ORF">AK812_SmicGene33583</name>
</gene>
<protein>
    <submittedName>
        <fullName evidence="1">Uncharacterized protein</fullName>
    </submittedName>
</protein>
<reference evidence="1 2" key="1">
    <citation type="submission" date="2016-02" db="EMBL/GenBank/DDBJ databases">
        <title>Genome analysis of coral dinoflagellate symbionts highlights evolutionary adaptations to a symbiotic lifestyle.</title>
        <authorList>
            <person name="Aranda M."/>
            <person name="Li Y."/>
            <person name="Liew Y.J."/>
            <person name="Baumgarten S."/>
            <person name="Simakov O."/>
            <person name="Wilson M."/>
            <person name="Piel J."/>
            <person name="Ashoor H."/>
            <person name="Bougouffa S."/>
            <person name="Bajic V.B."/>
            <person name="Ryu T."/>
            <person name="Ravasi T."/>
            <person name="Bayer T."/>
            <person name="Micklem G."/>
            <person name="Kim H."/>
            <person name="Bhak J."/>
            <person name="Lajeunesse T.C."/>
            <person name="Voolstra C.R."/>
        </authorList>
    </citation>
    <scope>NUCLEOTIDE SEQUENCE [LARGE SCALE GENOMIC DNA]</scope>
    <source>
        <strain evidence="1 2">CCMP2467</strain>
    </source>
</reference>
<accession>A0A1Q9CR60</accession>
<keyword evidence="2" id="KW-1185">Reference proteome</keyword>
<organism evidence="1 2">
    <name type="scientific">Symbiodinium microadriaticum</name>
    <name type="common">Dinoflagellate</name>
    <name type="synonym">Zooxanthella microadriatica</name>
    <dbReference type="NCBI Taxonomy" id="2951"/>
    <lineage>
        <taxon>Eukaryota</taxon>
        <taxon>Sar</taxon>
        <taxon>Alveolata</taxon>
        <taxon>Dinophyceae</taxon>
        <taxon>Suessiales</taxon>
        <taxon>Symbiodiniaceae</taxon>
        <taxon>Symbiodinium</taxon>
    </lineage>
</organism>
<dbReference type="Proteomes" id="UP000186817">
    <property type="component" value="Unassembled WGS sequence"/>
</dbReference>